<dbReference type="PROSITE" id="PS50076">
    <property type="entry name" value="DNAJ_2"/>
    <property type="match status" value="1"/>
</dbReference>
<dbReference type="SUPFAM" id="SSF46565">
    <property type="entry name" value="Chaperone J-domain"/>
    <property type="match status" value="1"/>
</dbReference>
<dbReference type="EMBL" id="BAABGZ010000076">
    <property type="protein sequence ID" value="GAA4366931.1"/>
    <property type="molecule type" value="Genomic_DNA"/>
</dbReference>
<keyword evidence="1" id="KW-1133">Transmembrane helix</keyword>
<dbReference type="RefSeq" id="WP_345237749.1">
    <property type="nucleotide sequence ID" value="NZ_BAABGZ010000076.1"/>
</dbReference>
<feature type="domain" description="J" evidence="2">
    <location>
        <begin position="2"/>
        <end position="66"/>
    </location>
</feature>
<evidence type="ECO:0000313" key="3">
    <source>
        <dbReference type="EMBL" id="GAA4366931.1"/>
    </source>
</evidence>
<proteinExistence type="predicted"/>
<keyword evidence="1" id="KW-0472">Membrane</keyword>
<dbReference type="InterPro" id="IPR001623">
    <property type="entry name" value="DnaJ_domain"/>
</dbReference>
<dbReference type="InterPro" id="IPR051100">
    <property type="entry name" value="DnaJ_subfamily_B/C"/>
</dbReference>
<keyword evidence="4" id="KW-1185">Reference proteome</keyword>
<dbReference type="SMART" id="SM00271">
    <property type="entry name" value="DnaJ"/>
    <property type="match status" value="1"/>
</dbReference>
<dbReference type="Gene3D" id="1.10.287.110">
    <property type="entry name" value="DnaJ domain"/>
    <property type="match status" value="1"/>
</dbReference>
<dbReference type="PANTHER" id="PTHR43908">
    <property type="entry name" value="AT29763P-RELATED"/>
    <property type="match status" value="1"/>
</dbReference>
<reference evidence="4" key="1">
    <citation type="journal article" date="2019" name="Int. J. Syst. Evol. Microbiol.">
        <title>The Global Catalogue of Microorganisms (GCM) 10K type strain sequencing project: providing services to taxonomists for standard genome sequencing and annotation.</title>
        <authorList>
            <consortium name="The Broad Institute Genomics Platform"/>
            <consortium name="The Broad Institute Genome Sequencing Center for Infectious Disease"/>
            <person name="Wu L."/>
            <person name="Ma J."/>
        </authorList>
    </citation>
    <scope>NUCLEOTIDE SEQUENCE [LARGE SCALE GENOMIC DNA]</scope>
    <source>
        <strain evidence="4">JCM 17923</strain>
    </source>
</reference>
<dbReference type="CDD" id="cd06257">
    <property type="entry name" value="DnaJ"/>
    <property type="match status" value="1"/>
</dbReference>
<dbReference type="Proteomes" id="UP001501153">
    <property type="component" value="Unassembled WGS sequence"/>
</dbReference>
<name>A0ABP8IQZ7_9BACT</name>
<dbReference type="Pfam" id="PF00226">
    <property type="entry name" value="DnaJ"/>
    <property type="match status" value="1"/>
</dbReference>
<feature type="transmembrane region" description="Helical" evidence="1">
    <location>
        <begin position="114"/>
        <end position="135"/>
    </location>
</feature>
<gene>
    <name evidence="3" type="ORF">GCM10023185_38410</name>
</gene>
<organism evidence="3 4">
    <name type="scientific">Hymenobacter saemangeumensis</name>
    <dbReference type="NCBI Taxonomy" id="1084522"/>
    <lineage>
        <taxon>Bacteria</taxon>
        <taxon>Pseudomonadati</taxon>
        <taxon>Bacteroidota</taxon>
        <taxon>Cytophagia</taxon>
        <taxon>Cytophagales</taxon>
        <taxon>Hymenobacteraceae</taxon>
        <taxon>Hymenobacter</taxon>
    </lineage>
</organism>
<protein>
    <recommendedName>
        <fullName evidence="2">J domain-containing protein</fullName>
    </recommendedName>
</protein>
<dbReference type="PANTHER" id="PTHR43908:SF3">
    <property type="entry name" value="AT29763P-RELATED"/>
    <property type="match status" value="1"/>
</dbReference>
<dbReference type="InterPro" id="IPR036869">
    <property type="entry name" value="J_dom_sf"/>
</dbReference>
<dbReference type="PRINTS" id="PR00625">
    <property type="entry name" value="JDOMAIN"/>
</dbReference>
<accession>A0ABP8IQZ7</accession>
<evidence type="ECO:0000259" key="2">
    <source>
        <dbReference type="PROSITE" id="PS50076"/>
    </source>
</evidence>
<evidence type="ECO:0000256" key="1">
    <source>
        <dbReference type="SAM" id="Phobius"/>
    </source>
</evidence>
<comment type="caution">
    <text evidence="3">The sequence shown here is derived from an EMBL/GenBank/DDBJ whole genome shotgun (WGS) entry which is preliminary data.</text>
</comment>
<sequence length="224" mass="25260">MTHYQALELPETASQDDIRRAYRRLVLLTHPDRTPDPVAHGRYLAVIAAYDTLSDPARRQAYDRTLHSKAFTSELGASPGRRRDAAARGFHAPRRVATVTVTDYDAEHARFYRLFRPILIAALIICLGVMGDYLLARESPERVQRAELEVYHSGGSRHSRRQAHYYLQYTTDQGTFNANDADDEIPPGTLLLIKRTPLFRTALAAHYAQAQSKGEPIPLYGKVS</sequence>
<keyword evidence="1" id="KW-0812">Transmembrane</keyword>
<evidence type="ECO:0000313" key="4">
    <source>
        <dbReference type="Proteomes" id="UP001501153"/>
    </source>
</evidence>